<accession>A0A0V1AXN8</accession>
<dbReference type="Proteomes" id="UP000054776">
    <property type="component" value="Unassembled WGS sequence"/>
</dbReference>
<dbReference type="EMBL" id="JYDH01000167">
    <property type="protein sequence ID" value="KRY29538.1"/>
    <property type="molecule type" value="Genomic_DNA"/>
</dbReference>
<keyword evidence="2" id="KW-1185">Reference proteome</keyword>
<gene>
    <name evidence="1" type="ORF">T01_11881</name>
</gene>
<protein>
    <submittedName>
        <fullName evidence="1">Uncharacterized protein</fullName>
    </submittedName>
</protein>
<comment type="caution">
    <text evidence="1">The sequence shown here is derived from an EMBL/GenBank/DDBJ whole genome shotgun (WGS) entry which is preliminary data.</text>
</comment>
<evidence type="ECO:0000313" key="1">
    <source>
        <dbReference type="EMBL" id="KRY29538.1"/>
    </source>
</evidence>
<dbReference type="InParanoid" id="A0A0V1AXN8"/>
<evidence type="ECO:0000313" key="2">
    <source>
        <dbReference type="Proteomes" id="UP000054776"/>
    </source>
</evidence>
<organism evidence="1 2">
    <name type="scientific">Trichinella spiralis</name>
    <name type="common">Trichina worm</name>
    <dbReference type="NCBI Taxonomy" id="6334"/>
    <lineage>
        <taxon>Eukaryota</taxon>
        <taxon>Metazoa</taxon>
        <taxon>Ecdysozoa</taxon>
        <taxon>Nematoda</taxon>
        <taxon>Enoplea</taxon>
        <taxon>Dorylaimia</taxon>
        <taxon>Trichinellida</taxon>
        <taxon>Trichinellidae</taxon>
        <taxon>Trichinella</taxon>
    </lineage>
</organism>
<sequence>MGVIIYFIRNSALSEFNHCYKCLKSVKNFHSLVAFIQLLFPASGHSTRSKSCWLFIFWQEEKEEETCTFTNNKKKTVP</sequence>
<name>A0A0V1AXN8_TRISP</name>
<reference evidence="1 2" key="1">
    <citation type="submission" date="2015-01" db="EMBL/GenBank/DDBJ databases">
        <title>Evolution of Trichinella species and genotypes.</title>
        <authorList>
            <person name="Korhonen P.K."/>
            <person name="Edoardo P."/>
            <person name="Giuseppe L.R."/>
            <person name="Gasser R.B."/>
        </authorList>
    </citation>
    <scope>NUCLEOTIDE SEQUENCE [LARGE SCALE GENOMIC DNA]</scope>
    <source>
        <strain evidence="1">ISS3</strain>
    </source>
</reference>
<proteinExistence type="predicted"/>
<dbReference type="AlphaFoldDB" id="A0A0V1AXN8"/>